<dbReference type="GO" id="GO:0051082">
    <property type="term" value="F:unfolded protein binding"/>
    <property type="evidence" value="ECO:0007669"/>
    <property type="project" value="TreeGrafter"/>
</dbReference>
<accession>A0A058ZF34</accession>
<dbReference type="OrthoDB" id="288703at2759"/>
<organism evidence="4">
    <name type="scientific">Fonticula alba</name>
    <name type="common">Slime mold</name>
    <dbReference type="NCBI Taxonomy" id="691883"/>
    <lineage>
        <taxon>Eukaryota</taxon>
        <taxon>Rotosphaerida</taxon>
        <taxon>Fonticulaceae</taxon>
        <taxon>Fonticula</taxon>
    </lineage>
</organism>
<dbReference type="STRING" id="691883.A0A058ZF34"/>
<dbReference type="Proteomes" id="UP000030693">
    <property type="component" value="Unassembled WGS sequence"/>
</dbReference>
<dbReference type="GO" id="GO:0006606">
    <property type="term" value="P:protein import into nucleus"/>
    <property type="evidence" value="ECO:0007669"/>
    <property type="project" value="TreeGrafter"/>
</dbReference>
<dbReference type="InterPro" id="IPR057990">
    <property type="entry name" value="TPR_SYO1"/>
</dbReference>
<keyword evidence="5" id="KW-1185">Reference proteome</keyword>
<dbReference type="SUPFAM" id="SSF48371">
    <property type="entry name" value="ARM repeat"/>
    <property type="match status" value="2"/>
</dbReference>
<feature type="domain" description="SYO1-like TPR repeats" evidence="3">
    <location>
        <begin position="592"/>
        <end position="768"/>
    </location>
</feature>
<protein>
    <recommendedName>
        <fullName evidence="3">SYO1-like TPR repeats domain-containing protein</fullName>
    </recommendedName>
</protein>
<proteinExistence type="inferred from homology"/>
<dbReference type="PANTHER" id="PTHR13347:SF1">
    <property type="entry name" value="HEAT REPEAT-CONTAINING PROTEIN 3"/>
    <property type="match status" value="1"/>
</dbReference>
<feature type="region of interest" description="Disordered" evidence="2">
    <location>
        <begin position="1"/>
        <end position="29"/>
    </location>
</feature>
<dbReference type="GO" id="GO:0042273">
    <property type="term" value="P:ribosomal large subunit biogenesis"/>
    <property type="evidence" value="ECO:0007669"/>
    <property type="project" value="TreeGrafter"/>
</dbReference>
<evidence type="ECO:0000256" key="1">
    <source>
        <dbReference type="ARBA" id="ARBA00049983"/>
    </source>
</evidence>
<evidence type="ECO:0000256" key="2">
    <source>
        <dbReference type="SAM" id="MobiDB-lite"/>
    </source>
</evidence>
<name>A0A058ZF34_FONAL</name>
<comment type="similarity">
    <text evidence="1">Belongs to the nuclear import and ribosome assembly adapter family.</text>
</comment>
<evidence type="ECO:0000259" key="3">
    <source>
        <dbReference type="Pfam" id="PF25567"/>
    </source>
</evidence>
<dbReference type="GeneID" id="20524864"/>
<dbReference type="Gene3D" id="1.25.10.10">
    <property type="entry name" value="Leucine-rich Repeat Variant"/>
    <property type="match status" value="1"/>
</dbReference>
<feature type="compositionally biased region" description="Basic residues" evidence="2">
    <location>
        <begin position="1"/>
        <end position="14"/>
    </location>
</feature>
<evidence type="ECO:0000313" key="4">
    <source>
        <dbReference type="EMBL" id="KCV72548.1"/>
    </source>
</evidence>
<dbReference type="InterPro" id="IPR016024">
    <property type="entry name" value="ARM-type_fold"/>
</dbReference>
<evidence type="ECO:0000313" key="5">
    <source>
        <dbReference type="Proteomes" id="UP000030693"/>
    </source>
</evidence>
<dbReference type="RefSeq" id="XP_009492249.1">
    <property type="nucleotide sequence ID" value="XM_009493974.1"/>
</dbReference>
<dbReference type="InterPro" id="IPR052616">
    <property type="entry name" value="SYO1-like"/>
</dbReference>
<dbReference type="PANTHER" id="PTHR13347">
    <property type="entry name" value="HEAT REPEAT-CONTAINING PROTEIN 3"/>
    <property type="match status" value="1"/>
</dbReference>
<reference evidence="4" key="1">
    <citation type="submission" date="2013-04" db="EMBL/GenBank/DDBJ databases">
        <title>The Genome Sequence of Fonticula alba ATCC 38817.</title>
        <authorList>
            <consortium name="The Broad Institute Genomics Platform"/>
            <person name="Russ C."/>
            <person name="Cuomo C."/>
            <person name="Burger G."/>
            <person name="Gray M.W."/>
            <person name="Holland P.W.H."/>
            <person name="King N."/>
            <person name="Lang F.B.F."/>
            <person name="Roger A.J."/>
            <person name="Ruiz-Trillo I."/>
            <person name="Brown M."/>
            <person name="Walker B."/>
            <person name="Young S."/>
            <person name="Zeng Q."/>
            <person name="Gargeya S."/>
            <person name="Fitzgerald M."/>
            <person name="Haas B."/>
            <person name="Abouelleil A."/>
            <person name="Allen A.W."/>
            <person name="Alvarado L."/>
            <person name="Arachchi H.M."/>
            <person name="Berlin A.M."/>
            <person name="Chapman S.B."/>
            <person name="Gainer-Dewar J."/>
            <person name="Goldberg J."/>
            <person name="Griggs A."/>
            <person name="Gujja S."/>
            <person name="Hansen M."/>
            <person name="Howarth C."/>
            <person name="Imamovic A."/>
            <person name="Ireland A."/>
            <person name="Larimer J."/>
            <person name="McCowan C."/>
            <person name="Murphy C."/>
            <person name="Pearson M."/>
            <person name="Poon T.W."/>
            <person name="Priest M."/>
            <person name="Roberts A."/>
            <person name="Saif S."/>
            <person name="Shea T."/>
            <person name="Sisk P."/>
            <person name="Sykes S."/>
            <person name="Wortman J."/>
            <person name="Nusbaum C."/>
            <person name="Birren B."/>
        </authorList>
    </citation>
    <scope>NUCLEOTIDE SEQUENCE [LARGE SCALE GENOMIC DNA]</scope>
    <source>
        <strain evidence="4">ATCC 38817</strain>
    </source>
</reference>
<dbReference type="InterPro" id="IPR011989">
    <property type="entry name" value="ARM-like"/>
</dbReference>
<dbReference type="Pfam" id="PF25567">
    <property type="entry name" value="TPR_SYO1"/>
    <property type="match status" value="1"/>
</dbReference>
<dbReference type="EMBL" id="KB932201">
    <property type="protein sequence ID" value="KCV72548.1"/>
    <property type="molecule type" value="Genomic_DNA"/>
</dbReference>
<dbReference type="AlphaFoldDB" id="A0A058ZF34"/>
<gene>
    <name evidence="4" type="ORF">H696_00139</name>
</gene>
<sequence>MVRPTKRKIRKASGKAKTQAPQNAAHADIRKKIHSRQAATAQERRLVALAMSVSSSAGVDLSAVQLDPMLSPLPFLRKLTILRGASPCLFSRLRQLSSTNPIEREWSCICIARFISDAEKRDLLLSNNVVGLVLDRLSDKAFRVQAAATGALRNILLEDDPRIVAALSRLDVVRNSLIPCLLTAVENIANQQSRMSESAPADTPVADTPTEAAAMGAEAAAAAVLAADEADLPSTKAADSRNAVSEALAFLHSTMENALCIFWSLCEVSPTVVEHLTQDNAFLNAVHRVFAASASYSPAVVLAGAQLLLVLSEDNPALAAKVAANQPFGASLLALLDPASEQHAIWRARVTPGIGHLTQAVVCGGVLQILQSAGPSANPPLGPSAGSGAVTTLLQLLAVPVPLEIRPADGRADPTSFGPSRPILAAQKLALEILSSACMVGQVEAPAEGAGRRVPPAGSPHELALLLEGSPLLAALLGLCAPPAEDLVVAIQRTVDWARELEAAPVVSEQSADATEPAAEQEIDARNAAAGVVMSLLFLRQERALQAFGALVESGLSLAVLAPGGVEDRVAGLLQLLRGAASGVAAAGPGDDLRHSNELLEAALVGLSAVLRRLEATGDLAVLVADPPASDLALLCELVASFSGTPQHEALSCLGLNVIGLLARCVRTDKNAVANVAKFLGDVLARLPREESPDRDLVVLAEAINAVIDLFAEPTHDDVFTGLGVLAELQKLAGKVSPKPALLRNLSDMETERFLECYENLVAFVQYKMG</sequence>